<reference evidence="4" key="1">
    <citation type="submission" date="2019-12" db="UniProtKB">
        <authorList>
            <consortium name="WormBaseParasite"/>
        </authorList>
    </citation>
    <scope>IDENTIFICATION</scope>
</reference>
<sequence length="491" mass="55006">MTQQRNKLLVALPLLLLFGNQSSGIVVIPDQLNCDFDPPQSCRWFNGTNGVEDTNDWHLAKAIPIYLGSEGTIRTVLAHADPNASECFTRSSEQDGNKPDKFVLSAFDCSNKVFSIVATTKMESSDLYTYVKGDSHQFSAWMVSDKIVQQHRPSMLTFFYWYNRGASTIKVCRREPPGYPNALHCSWEAPMQKGNVNKWTRARALIQPSKYPFEIIIVMEAKHMKSLVAIDDIVYTDHVENAIQTQIPTEKLEAKQEELSLFSETKVSTEDTETRSSINLGFFDANQTGNTSVDRGNDENEQKMNVRKVEKLLVHDKAPARARIVIDADPCPQVACDFDTGLCSYQNVGKTLWRQTTKSIGSILMSISGDMNEDGGFCYAASLTNFKETFTLRSDPFTTDVDGLLTFNYIIPGRMGKLQVCDSTQCVVVFDQTSIMADDHLAQWEAAELVLPGGTHQLYFIASGLPSHHLLAIDNVQIWDKEKTNEMICST</sequence>
<dbReference type="PANTHER" id="PTHR23282:SF101">
    <property type="entry name" value="MAM DOMAIN-CONTAINING PROTEIN"/>
    <property type="match status" value="1"/>
</dbReference>
<dbReference type="WBParaSite" id="TMUE_1000005377.1">
    <property type="protein sequence ID" value="TMUE_1000005377.1"/>
    <property type="gene ID" value="WBGene00289592"/>
</dbReference>
<dbReference type="AlphaFoldDB" id="A0A5S6QEN5"/>
<proteinExistence type="predicted"/>
<keyword evidence="1" id="KW-0732">Signal</keyword>
<name>A0A5S6QEN5_TRIMR</name>
<accession>A0A5S6QEN5</accession>
<dbReference type="Gene3D" id="2.60.120.200">
    <property type="match status" value="2"/>
</dbReference>
<evidence type="ECO:0000256" key="1">
    <source>
        <dbReference type="SAM" id="SignalP"/>
    </source>
</evidence>
<keyword evidence="3" id="KW-1185">Reference proteome</keyword>
<dbReference type="PANTHER" id="PTHR23282">
    <property type="entry name" value="APICAL ENDOSOMAL GLYCOPROTEIN PRECURSOR"/>
    <property type="match status" value="1"/>
</dbReference>
<protein>
    <submittedName>
        <fullName evidence="4">MAM domain-containing protein</fullName>
    </submittedName>
</protein>
<dbReference type="Pfam" id="PF00629">
    <property type="entry name" value="MAM"/>
    <property type="match status" value="1"/>
</dbReference>
<dbReference type="InterPro" id="IPR051560">
    <property type="entry name" value="MAM_domain-containing"/>
</dbReference>
<dbReference type="Proteomes" id="UP000046395">
    <property type="component" value="Unassembled WGS sequence"/>
</dbReference>
<feature type="domain" description="MAM" evidence="2">
    <location>
        <begin position="336"/>
        <end position="479"/>
    </location>
</feature>
<evidence type="ECO:0000313" key="4">
    <source>
        <dbReference type="WBParaSite" id="TMUE_1000005377.1"/>
    </source>
</evidence>
<organism evidence="3 4">
    <name type="scientific">Trichuris muris</name>
    <name type="common">Mouse whipworm</name>
    <dbReference type="NCBI Taxonomy" id="70415"/>
    <lineage>
        <taxon>Eukaryota</taxon>
        <taxon>Metazoa</taxon>
        <taxon>Ecdysozoa</taxon>
        <taxon>Nematoda</taxon>
        <taxon>Enoplea</taxon>
        <taxon>Dorylaimia</taxon>
        <taxon>Trichinellida</taxon>
        <taxon>Trichuridae</taxon>
        <taxon>Trichuris</taxon>
    </lineage>
</organism>
<dbReference type="SUPFAM" id="SSF49899">
    <property type="entry name" value="Concanavalin A-like lectins/glucanases"/>
    <property type="match status" value="2"/>
</dbReference>
<dbReference type="InterPro" id="IPR000998">
    <property type="entry name" value="MAM_dom"/>
</dbReference>
<feature type="signal peptide" evidence="1">
    <location>
        <begin position="1"/>
        <end position="24"/>
    </location>
</feature>
<dbReference type="InterPro" id="IPR013320">
    <property type="entry name" value="ConA-like_dom_sf"/>
</dbReference>
<evidence type="ECO:0000259" key="2">
    <source>
        <dbReference type="Pfam" id="PF00629"/>
    </source>
</evidence>
<evidence type="ECO:0000313" key="3">
    <source>
        <dbReference type="Proteomes" id="UP000046395"/>
    </source>
</evidence>
<feature type="chain" id="PRO_5024275457" evidence="1">
    <location>
        <begin position="25"/>
        <end position="491"/>
    </location>
</feature>
<dbReference type="GO" id="GO:0016020">
    <property type="term" value="C:membrane"/>
    <property type="evidence" value="ECO:0007669"/>
    <property type="project" value="InterPro"/>
</dbReference>